<feature type="compositionally biased region" description="Low complexity" evidence="1">
    <location>
        <begin position="31"/>
        <end position="44"/>
    </location>
</feature>
<protein>
    <submittedName>
        <fullName evidence="2 3">Uncharacterized protein</fullName>
    </submittedName>
</protein>
<evidence type="ECO:0000313" key="3">
    <source>
        <dbReference type="EnsemblPlants" id="KEH43587"/>
    </source>
</evidence>
<sequence length="117" mass="12590">MGGICSRSWKATVDGVAVDNVPGESSRHSANGHAGNNNDAGTTTYQPISSNINSNSHLPPLADELDKHQREPFSFTGPEKVPYGPGAEDINDGIPRLPRSLSHKSRKTVKLSYRSHV</sequence>
<accession>A0A072VP44</accession>
<dbReference type="Proteomes" id="UP000002051">
    <property type="component" value="Unassembled WGS sequence"/>
</dbReference>
<dbReference type="EnsemblPlants" id="KEH43587">
    <property type="protein sequence ID" value="KEH43587"/>
    <property type="gene ID" value="MTR_1g096980"/>
</dbReference>
<evidence type="ECO:0000313" key="2">
    <source>
        <dbReference type="EMBL" id="KEH43587.1"/>
    </source>
</evidence>
<proteinExistence type="predicted"/>
<feature type="compositionally biased region" description="Basic residues" evidence="1">
    <location>
        <begin position="101"/>
        <end position="117"/>
    </location>
</feature>
<dbReference type="AlphaFoldDB" id="A0A072VP44"/>
<gene>
    <name evidence="2" type="ordered locus">MTR_1g096980</name>
</gene>
<dbReference type="HOGENOM" id="CLU_2088398_0_0_1"/>
<reference evidence="2 4" key="1">
    <citation type="journal article" date="2011" name="Nature">
        <title>The Medicago genome provides insight into the evolution of rhizobial symbioses.</title>
        <authorList>
            <person name="Young N.D."/>
            <person name="Debelle F."/>
            <person name="Oldroyd G.E."/>
            <person name="Geurts R."/>
            <person name="Cannon S.B."/>
            <person name="Udvardi M.K."/>
            <person name="Benedito V.A."/>
            <person name="Mayer K.F."/>
            <person name="Gouzy J."/>
            <person name="Schoof H."/>
            <person name="Van de Peer Y."/>
            <person name="Proost S."/>
            <person name="Cook D.R."/>
            <person name="Meyers B.C."/>
            <person name="Spannagl M."/>
            <person name="Cheung F."/>
            <person name="De Mita S."/>
            <person name="Krishnakumar V."/>
            <person name="Gundlach H."/>
            <person name="Zhou S."/>
            <person name="Mudge J."/>
            <person name="Bharti A.K."/>
            <person name="Murray J.D."/>
            <person name="Naoumkina M.A."/>
            <person name="Rosen B."/>
            <person name="Silverstein K.A."/>
            <person name="Tang H."/>
            <person name="Rombauts S."/>
            <person name="Zhao P.X."/>
            <person name="Zhou P."/>
            <person name="Barbe V."/>
            <person name="Bardou P."/>
            <person name="Bechner M."/>
            <person name="Bellec A."/>
            <person name="Berger A."/>
            <person name="Berges H."/>
            <person name="Bidwell S."/>
            <person name="Bisseling T."/>
            <person name="Choisne N."/>
            <person name="Couloux A."/>
            <person name="Denny R."/>
            <person name="Deshpande S."/>
            <person name="Dai X."/>
            <person name="Doyle J.J."/>
            <person name="Dudez A.M."/>
            <person name="Farmer A.D."/>
            <person name="Fouteau S."/>
            <person name="Franken C."/>
            <person name="Gibelin C."/>
            <person name="Gish J."/>
            <person name="Goldstein S."/>
            <person name="Gonzalez A.J."/>
            <person name="Green P.J."/>
            <person name="Hallab A."/>
            <person name="Hartog M."/>
            <person name="Hua A."/>
            <person name="Humphray S.J."/>
            <person name="Jeong D.H."/>
            <person name="Jing Y."/>
            <person name="Jocker A."/>
            <person name="Kenton S.M."/>
            <person name="Kim D.J."/>
            <person name="Klee K."/>
            <person name="Lai H."/>
            <person name="Lang C."/>
            <person name="Lin S."/>
            <person name="Macmil S.L."/>
            <person name="Magdelenat G."/>
            <person name="Matthews L."/>
            <person name="McCorrison J."/>
            <person name="Monaghan E.L."/>
            <person name="Mun J.H."/>
            <person name="Najar F.Z."/>
            <person name="Nicholson C."/>
            <person name="Noirot C."/>
            <person name="O'Bleness M."/>
            <person name="Paule C.R."/>
            <person name="Poulain J."/>
            <person name="Prion F."/>
            <person name="Qin B."/>
            <person name="Qu C."/>
            <person name="Retzel E.F."/>
            <person name="Riddle C."/>
            <person name="Sallet E."/>
            <person name="Samain S."/>
            <person name="Samson N."/>
            <person name="Sanders I."/>
            <person name="Saurat O."/>
            <person name="Scarpelli C."/>
            <person name="Schiex T."/>
            <person name="Segurens B."/>
            <person name="Severin A.J."/>
            <person name="Sherrier D.J."/>
            <person name="Shi R."/>
            <person name="Sims S."/>
            <person name="Singer S.R."/>
            <person name="Sinharoy S."/>
            <person name="Sterck L."/>
            <person name="Viollet A."/>
            <person name="Wang B.B."/>
            <person name="Wang K."/>
            <person name="Wang M."/>
            <person name="Wang X."/>
            <person name="Warfsmann J."/>
            <person name="Weissenbach J."/>
            <person name="White D.D."/>
            <person name="White J.D."/>
            <person name="Wiley G.B."/>
            <person name="Wincker P."/>
            <person name="Xing Y."/>
            <person name="Yang L."/>
            <person name="Yao Z."/>
            <person name="Ying F."/>
            <person name="Zhai J."/>
            <person name="Zhou L."/>
            <person name="Zuber A."/>
            <person name="Denarie J."/>
            <person name="Dixon R.A."/>
            <person name="May G.D."/>
            <person name="Schwartz D.C."/>
            <person name="Rogers J."/>
            <person name="Quetier F."/>
            <person name="Town C.D."/>
            <person name="Roe B.A."/>
        </authorList>
    </citation>
    <scope>NUCLEOTIDE SEQUENCE [LARGE SCALE GENOMIC DNA]</scope>
    <source>
        <strain evidence="2">A17</strain>
        <strain evidence="3 4">cv. Jemalong A17</strain>
    </source>
</reference>
<reference evidence="3" key="3">
    <citation type="submission" date="2015-04" db="UniProtKB">
        <authorList>
            <consortium name="EnsemblPlants"/>
        </authorList>
    </citation>
    <scope>IDENTIFICATION</scope>
    <source>
        <strain evidence="3">cv. Jemalong A17</strain>
    </source>
</reference>
<evidence type="ECO:0000313" key="4">
    <source>
        <dbReference type="Proteomes" id="UP000002051"/>
    </source>
</evidence>
<name>A0A072VP44_MEDTR</name>
<evidence type="ECO:0000256" key="1">
    <source>
        <dbReference type="SAM" id="MobiDB-lite"/>
    </source>
</evidence>
<feature type="compositionally biased region" description="Polar residues" evidence="1">
    <location>
        <begin position="45"/>
        <end position="57"/>
    </location>
</feature>
<dbReference type="EMBL" id="CM001217">
    <property type="protein sequence ID" value="KEH43587.1"/>
    <property type="molecule type" value="Genomic_DNA"/>
</dbReference>
<keyword evidence="4" id="KW-1185">Reference proteome</keyword>
<reference evidence="2 4" key="2">
    <citation type="journal article" date="2014" name="BMC Genomics">
        <title>An improved genome release (version Mt4.0) for the model legume Medicago truncatula.</title>
        <authorList>
            <person name="Tang H."/>
            <person name="Krishnakumar V."/>
            <person name="Bidwell S."/>
            <person name="Rosen B."/>
            <person name="Chan A."/>
            <person name="Zhou S."/>
            <person name="Gentzbittel L."/>
            <person name="Childs K.L."/>
            <person name="Yandell M."/>
            <person name="Gundlach H."/>
            <person name="Mayer K.F."/>
            <person name="Schwartz D.C."/>
            <person name="Town C.D."/>
        </authorList>
    </citation>
    <scope>GENOME REANNOTATION</scope>
    <source>
        <strain evidence="2">A17</strain>
        <strain evidence="3 4">cv. Jemalong A17</strain>
    </source>
</reference>
<feature type="region of interest" description="Disordered" evidence="1">
    <location>
        <begin position="18"/>
        <end position="117"/>
    </location>
</feature>
<organism evidence="2 4">
    <name type="scientific">Medicago truncatula</name>
    <name type="common">Barrel medic</name>
    <name type="synonym">Medicago tribuloides</name>
    <dbReference type="NCBI Taxonomy" id="3880"/>
    <lineage>
        <taxon>Eukaryota</taxon>
        <taxon>Viridiplantae</taxon>
        <taxon>Streptophyta</taxon>
        <taxon>Embryophyta</taxon>
        <taxon>Tracheophyta</taxon>
        <taxon>Spermatophyta</taxon>
        <taxon>Magnoliopsida</taxon>
        <taxon>eudicotyledons</taxon>
        <taxon>Gunneridae</taxon>
        <taxon>Pentapetalae</taxon>
        <taxon>rosids</taxon>
        <taxon>fabids</taxon>
        <taxon>Fabales</taxon>
        <taxon>Fabaceae</taxon>
        <taxon>Papilionoideae</taxon>
        <taxon>50 kb inversion clade</taxon>
        <taxon>NPAAA clade</taxon>
        <taxon>Hologalegina</taxon>
        <taxon>IRL clade</taxon>
        <taxon>Trifolieae</taxon>
        <taxon>Medicago</taxon>
    </lineage>
</organism>